<evidence type="ECO:0000313" key="1">
    <source>
        <dbReference type="EMBL" id="PRZ42714.1"/>
    </source>
</evidence>
<organism evidence="1 2">
    <name type="scientific">Antricoccus suffuscus</name>
    <dbReference type="NCBI Taxonomy" id="1629062"/>
    <lineage>
        <taxon>Bacteria</taxon>
        <taxon>Bacillati</taxon>
        <taxon>Actinomycetota</taxon>
        <taxon>Actinomycetes</taxon>
        <taxon>Geodermatophilales</taxon>
        <taxon>Antricoccaceae</taxon>
        <taxon>Antricoccus</taxon>
    </lineage>
</organism>
<protein>
    <recommendedName>
        <fullName evidence="3">Abortive infection protein</fullName>
    </recommendedName>
</protein>
<dbReference type="Gene3D" id="3.20.20.80">
    <property type="entry name" value="Glycosidases"/>
    <property type="match status" value="1"/>
</dbReference>
<comment type="caution">
    <text evidence="1">The sequence shown here is derived from an EMBL/GenBank/DDBJ whole genome shotgun (WGS) entry which is preliminary data.</text>
</comment>
<evidence type="ECO:0000313" key="2">
    <source>
        <dbReference type="Proteomes" id="UP000237752"/>
    </source>
</evidence>
<dbReference type="RefSeq" id="WP_106348257.1">
    <property type="nucleotide sequence ID" value="NZ_PVUE01000004.1"/>
</dbReference>
<reference evidence="1 2" key="1">
    <citation type="submission" date="2018-03" db="EMBL/GenBank/DDBJ databases">
        <title>Genomic Encyclopedia of Archaeal and Bacterial Type Strains, Phase II (KMG-II): from individual species to whole genera.</title>
        <authorList>
            <person name="Goeker M."/>
        </authorList>
    </citation>
    <scope>NUCLEOTIDE SEQUENCE [LARGE SCALE GENOMIC DNA]</scope>
    <source>
        <strain evidence="1 2">DSM 100065</strain>
    </source>
</reference>
<gene>
    <name evidence="1" type="ORF">CLV47_10458</name>
</gene>
<sequence length="346" mass="37305">MDVRGVHYDVGHRYATDRGIETTRPRFDLASVESDMATIAGALHANTVRVAGTDPGRLRAASRAALDAGLAVWLSPHPADLASDEIVAYLAEAARIAEDVRSAGGQITMVAGCELSLFAAGYLPGATLDERLSALTGSTPVPDLSARFEQLPHALNSTLASVAAAIKDRFAGPVTYASAPWEVVDWAPFDVVSVDLYRDSTNRIAYRDLLRGYGKFGKPIVVSEFGCCTYQGAAEAGGAGFMIIDDGPAPTVKRPPPARSEAEQANYAKELLAIFETEELHGAFWHTFAGWTFPHRPDPETDLDLGSFGLVKIHDSFQHPPIRVPKQAFYEVAAPYATYADRTRRA</sequence>
<dbReference type="Proteomes" id="UP000237752">
    <property type="component" value="Unassembled WGS sequence"/>
</dbReference>
<dbReference type="EMBL" id="PVUE01000004">
    <property type="protein sequence ID" value="PRZ42714.1"/>
    <property type="molecule type" value="Genomic_DNA"/>
</dbReference>
<dbReference type="AlphaFoldDB" id="A0A2T1A2F2"/>
<name>A0A2T1A2F2_9ACTN</name>
<keyword evidence="2" id="KW-1185">Reference proteome</keyword>
<evidence type="ECO:0008006" key="3">
    <source>
        <dbReference type="Google" id="ProtNLM"/>
    </source>
</evidence>
<proteinExistence type="predicted"/>
<dbReference type="InterPro" id="IPR017853">
    <property type="entry name" value="GH"/>
</dbReference>
<accession>A0A2T1A2F2</accession>
<dbReference type="OrthoDB" id="151193at2"/>
<dbReference type="SUPFAM" id="SSF51445">
    <property type="entry name" value="(Trans)glycosidases"/>
    <property type="match status" value="1"/>
</dbReference>